<feature type="domain" description="Alpha-D-phosphohexomutase alpha/beta/alpha" evidence="12">
    <location>
        <begin position="170"/>
        <end position="270"/>
    </location>
</feature>
<evidence type="ECO:0000256" key="7">
    <source>
        <dbReference type="ARBA" id="ARBA00023235"/>
    </source>
</evidence>
<comment type="pathway">
    <text evidence="1">Glycolipid metabolism; diglucosyl-diacylglycerol biosynthesis.</text>
</comment>
<dbReference type="GO" id="GO:0046872">
    <property type="term" value="F:metal ion binding"/>
    <property type="evidence" value="ECO:0007669"/>
    <property type="project" value="UniProtKB-KW"/>
</dbReference>
<sequence>MERVYKTSLKFGTGGIREKMGLRPNQMNEKTIGIITQALANYLKSQYKDSEIRVSIGYDSRRNSDFFASISKKVLSSNGIKTYVFTELIPTPVLAYSIEHLHCQAGIMITASHNSKEYNGYKVYGNTGVQLTPEVAKYIQQEILNLDYSQVLTQENEELEYDVPNTVLEAFLEQVENAISPIEKKEPITIAFSSLHGASIQPAKHIFERNGYHNVYYEQEQCIPHQDFPTCPSPNPEEKEAMEKVIKLGNKVNADVVFATDPDGDRLGVGLKHKNSYTLLSGNEIGVLLYDYLLETKKEGSKVYKTIVTTDLLDDLAKDHGQQVFSVLNGFKYIGDQVNQLAQQQKEHEFILGVEENYGYLVGTYVKDKDSIGALLLFSNLVQYYKNEGKDPLDRLQEIYEQYGYREQKVISYTFEGEEGKQKIQDYMERLRNTNTNNYWIEKYDYQEGINNLPKANILKFISKDKDSLIIRPSGTEPKLKLYFSLNSEELKEFMSTTKPLDVILEELFD</sequence>
<dbReference type="InterPro" id="IPR005845">
    <property type="entry name" value="A-D-PHexomutase_a/b/a-II"/>
</dbReference>
<dbReference type="GO" id="GO:0005975">
    <property type="term" value="P:carbohydrate metabolic process"/>
    <property type="evidence" value="ECO:0007669"/>
    <property type="project" value="InterPro"/>
</dbReference>
<dbReference type="GO" id="GO:0006166">
    <property type="term" value="P:purine ribonucleoside salvage"/>
    <property type="evidence" value="ECO:0007669"/>
    <property type="project" value="TreeGrafter"/>
</dbReference>
<dbReference type="InterPro" id="IPR016055">
    <property type="entry name" value="A-D-PHexomutase_a/b/a-I/II/III"/>
</dbReference>
<keyword evidence="7" id="KW-0413">Isomerase</keyword>
<dbReference type="Pfam" id="PF02878">
    <property type="entry name" value="PGM_PMM_I"/>
    <property type="match status" value="1"/>
</dbReference>
<dbReference type="PRINTS" id="PR00509">
    <property type="entry name" value="PGMPMM"/>
</dbReference>
<dbReference type="InterPro" id="IPR005844">
    <property type="entry name" value="A-D-PHexomutase_a/b/a-I"/>
</dbReference>
<protein>
    <recommendedName>
        <fullName evidence="8">Phosphoglucomutase</fullName>
    </recommendedName>
    <alternativeName>
        <fullName evidence="10">Alpha-phosphoglucomutase</fullName>
    </alternativeName>
    <alternativeName>
        <fullName evidence="9">Glucose phosphomutase</fullName>
    </alternativeName>
</protein>
<evidence type="ECO:0000259" key="12">
    <source>
        <dbReference type="Pfam" id="PF02879"/>
    </source>
</evidence>
<evidence type="ECO:0000256" key="2">
    <source>
        <dbReference type="ARBA" id="ARBA00005189"/>
    </source>
</evidence>
<evidence type="ECO:0000256" key="4">
    <source>
        <dbReference type="ARBA" id="ARBA00022553"/>
    </source>
</evidence>
<dbReference type="SUPFAM" id="SSF53738">
    <property type="entry name" value="Phosphoglucomutase, first 3 domains"/>
    <property type="match status" value="3"/>
</dbReference>
<accession>A0A1U7NKJ0</accession>
<comment type="caution">
    <text evidence="14">The sequence shown here is derived from an EMBL/GenBank/DDBJ whole genome shotgun (WGS) entry which is preliminary data.</text>
</comment>
<gene>
    <name evidence="14" type="ORF">BO225_09820</name>
</gene>
<dbReference type="STRING" id="1862672.BO225_09820"/>
<keyword evidence="4" id="KW-0597">Phosphoprotein</keyword>
<dbReference type="Pfam" id="PF02879">
    <property type="entry name" value="PGM_PMM_II"/>
    <property type="match status" value="1"/>
</dbReference>
<evidence type="ECO:0000259" key="11">
    <source>
        <dbReference type="Pfam" id="PF02878"/>
    </source>
</evidence>
<dbReference type="InterPro" id="IPR005841">
    <property type="entry name" value="Alpha-D-phosphohexomutase_SF"/>
</dbReference>
<dbReference type="OrthoDB" id="9806956at2"/>
<organism evidence="14 15">
    <name type="scientific">Dubosiella newyorkensis</name>
    <dbReference type="NCBI Taxonomy" id="1862672"/>
    <lineage>
        <taxon>Bacteria</taxon>
        <taxon>Bacillati</taxon>
        <taxon>Bacillota</taxon>
        <taxon>Erysipelotrichia</taxon>
        <taxon>Erysipelotrichales</taxon>
        <taxon>Erysipelotrichaceae</taxon>
        <taxon>Dubosiella</taxon>
    </lineage>
</organism>
<reference evidence="14 15" key="1">
    <citation type="submission" date="2016-11" db="EMBL/GenBank/DDBJ databases">
        <title>Description of two novel members of the family Erysipelotrichaceae: Ileibacterium lipovorans gen. nov., sp. nov. and Dubosiella newyorkensis, gen. nov., sp. nov.</title>
        <authorList>
            <person name="Cox L.M."/>
            <person name="Sohn J."/>
            <person name="Tyrrell K.L."/>
            <person name="Citron D.M."/>
            <person name="Lawson P.A."/>
            <person name="Patel N.B."/>
            <person name="Iizumi T."/>
            <person name="Perez-Perez G.I."/>
            <person name="Goldstein E.J."/>
            <person name="Blaser M.J."/>
        </authorList>
    </citation>
    <scope>NUCLEOTIDE SEQUENCE [LARGE SCALE GENOMIC DNA]</scope>
    <source>
        <strain evidence="14 15">NYU-BL-A4</strain>
    </source>
</reference>
<evidence type="ECO:0000256" key="3">
    <source>
        <dbReference type="ARBA" id="ARBA00010231"/>
    </source>
</evidence>
<dbReference type="GO" id="GO:0008973">
    <property type="term" value="F:phosphopentomutase activity"/>
    <property type="evidence" value="ECO:0007669"/>
    <property type="project" value="TreeGrafter"/>
</dbReference>
<feature type="domain" description="Alpha-D-phosphohexomutase alpha/beta/alpha" evidence="13">
    <location>
        <begin position="282"/>
        <end position="403"/>
    </location>
</feature>
<dbReference type="Gene3D" id="3.40.120.10">
    <property type="entry name" value="Alpha-D-Glucose-1,6-Bisphosphate, subunit A, domain 3"/>
    <property type="match status" value="3"/>
</dbReference>
<evidence type="ECO:0000259" key="13">
    <source>
        <dbReference type="Pfam" id="PF02880"/>
    </source>
</evidence>
<dbReference type="GeneID" id="78276233"/>
<evidence type="ECO:0000256" key="10">
    <source>
        <dbReference type="ARBA" id="ARBA00041467"/>
    </source>
</evidence>
<dbReference type="EMBL" id="MPKA01000094">
    <property type="protein sequence ID" value="OLU44766.1"/>
    <property type="molecule type" value="Genomic_DNA"/>
</dbReference>
<evidence type="ECO:0000256" key="6">
    <source>
        <dbReference type="ARBA" id="ARBA00022842"/>
    </source>
</evidence>
<dbReference type="PANTHER" id="PTHR45745">
    <property type="entry name" value="PHOSPHOMANNOMUTASE 45A"/>
    <property type="match status" value="1"/>
</dbReference>
<name>A0A1U7NKJ0_9FIRM</name>
<evidence type="ECO:0000256" key="8">
    <source>
        <dbReference type="ARBA" id="ARBA00039995"/>
    </source>
</evidence>
<dbReference type="Pfam" id="PF02880">
    <property type="entry name" value="PGM_PMM_III"/>
    <property type="match status" value="1"/>
</dbReference>
<evidence type="ECO:0000313" key="14">
    <source>
        <dbReference type="EMBL" id="OLU44766.1"/>
    </source>
</evidence>
<dbReference type="Proteomes" id="UP000186705">
    <property type="component" value="Unassembled WGS sequence"/>
</dbReference>
<dbReference type="AlphaFoldDB" id="A0A1U7NKJ0"/>
<proteinExistence type="inferred from homology"/>
<dbReference type="CDD" id="cd05799">
    <property type="entry name" value="PGM2"/>
    <property type="match status" value="1"/>
</dbReference>
<evidence type="ECO:0000313" key="15">
    <source>
        <dbReference type="Proteomes" id="UP000186705"/>
    </source>
</evidence>
<keyword evidence="5" id="KW-0479">Metal-binding</keyword>
<dbReference type="Gene3D" id="3.30.310.50">
    <property type="entry name" value="Alpha-D-phosphohexomutase, C-terminal domain"/>
    <property type="match status" value="1"/>
</dbReference>
<evidence type="ECO:0000256" key="5">
    <source>
        <dbReference type="ARBA" id="ARBA00022723"/>
    </source>
</evidence>
<dbReference type="InterPro" id="IPR005846">
    <property type="entry name" value="A-D-PHexomutase_a/b/a-III"/>
</dbReference>
<evidence type="ECO:0000256" key="9">
    <source>
        <dbReference type="ARBA" id="ARBA00041398"/>
    </source>
</evidence>
<comment type="similarity">
    <text evidence="3">Belongs to the phosphohexose mutase family.</text>
</comment>
<dbReference type="PANTHER" id="PTHR45745:SF1">
    <property type="entry name" value="PHOSPHOGLUCOMUTASE 2B-RELATED"/>
    <property type="match status" value="1"/>
</dbReference>
<keyword evidence="6" id="KW-0460">Magnesium</keyword>
<dbReference type="SUPFAM" id="SSF55957">
    <property type="entry name" value="Phosphoglucomutase, C-terminal domain"/>
    <property type="match status" value="1"/>
</dbReference>
<feature type="domain" description="Alpha-D-phosphohexomutase alpha/beta/alpha" evidence="11">
    <location>
        <begin position="9"/>
        <end position="147"/>
    </location>
</feature>
<dbReference type="InterPro" id="IPR036900">
    <property type="entry name" value="A-D-PHexomutase_C_sf"/>
</dbReference>
<comment type="pathway">
    <text evidence="2">Lipid metabolism.</text>
</comment>
<keyword evidence="15" id="KW-1185">Reference proteome</keyword>
<evidence type="ECO:0000256" key="1">
    <source>
        <dbReference type="ARBA" id="ARBA00005164"/>
    </source>
</evidence>
<dbReference type="RefSeq" id="WP_076342076.1">
    <property type="nucleotide sequence ID" value="NZ_JBGNFS010000019.1"/>
</dbReference>